<evidence type="ECO:0000313" key="18">
    <source>
        <dbReference type="EMBL" id="KZC09738.1"/>
    </source>
</evidence>
<evidence type="ECO:0000256" key="5">
    <source>
        <dbReference type="ARBA" id="ARBA00018097"/>
    </source>
</evidence>
<keyword evidence="19" id="KW-1185">Reference proteome</keyword>
<comment type="similarity">
    <text evidence="2">Belongs to the histidine acid phosphatase family. MINPP1 subfamily.</text>
</comment>
<keyword evidence="10" id="KW-0325">Glycoprotein</keyword>
<feature type="signal peptide" evidence="17">
    <location>
        <begin position="1"/>
        <end position="22"/>
    </location>
</feature>
<evidence type="ECO:0000256" key="6">
    <source>
        <dbReference type="ARBA" id="ARBA00022475"/>
    </source>
</evidence>
<evidence type="ECO:0000256" key="11">
    <source>
        <dbReference type="ARBA" id="ARBA00031642"/>
    </source>
</evidence>
<comment type="catalytic activity">
    <reaction evidence="12">
        <text>1D-myo-inositol 1,2,5,6-tetrakisphosphate + H2O = 1D-myo-inositol 1,2,6-trisphosphate + phosphate</text>
        <dbReference type="Rhea" id="RHEA:77119"/>
        <dbReference type="ChEBI" id="CHEBI:15377"/>
        <dbReference type="ChEBI" id="CHEBI:43474"/>
        <dbReference type="ChEBI" id="CHEBI:195535"/>
        <dbReference type="ChEBI" id="CHEBI:195537"/>
        <dbReference type="EC" id="3.1.3.62"/>
    </reaction>
    <physiologicalReaction direction="left-to-right" evidence="12">
        <dbReference type="Rhea" id="RHEA:77120"/>
    </physiologicalReaction>
</comment>
<evidence type="ECO:0000256" key="16">
    <source>
        <dbReference type="PIRSR" id="PIRSR000894-2"/>
    </source>
</evidence>
<dbReference type="SUPFAM" id="SSF53254">
    <property type="entry name" value="Phosphoglycerate mutase-like"/>
    <property type="match status" value="1"/>
</dbReference>
<comment type="subcellular location">
    <subcellularLocation>
        <location evidence="1">Cell membrane</location>
    </subcellularLocation>
</comment>
<evidence type="ECO:0000256" key="12">
    <source>
        <dbReference type="ARBA" id="ARBA00043668"/>
    </source>
</evidence>
<sequence>MQQILLIQVFLILIASVLVSFAHNCFLHNKDYRCKLGTKTPYRFIANYDDNPLEYPGCTPKKIWLILRHGTRYPSKKYISIMIEKLSKLQQIIIDNYENKKTSLTDEDVVLLRDWYVSFTKDDIMRLAGEGGNEMIDLGERYQSRFPSLMPEVYNNETYRFKYTATQRTEESARNFATGLFGRYNSKKVLYPEAEHKDPVLRFYKRCLRWLCEVANNPYAQMETEKFLKDETYTRMLENVSKRIGHQIDHETANLMYMMCGFETAWKIDTESPWCRMFSLNDFKVLEYAEDLKKYWIDGYGYKLTYEQACPTLRDMFDFFASDDGPLVSAYFTHSGTILKLLASLGVARDDEHLTHNLFHLYADDRAWKTGVIDSFASNIAFVLYNCSSGGPSILFMHQERPLSLPGCPLHIPCPLSIMKALYPDHEAECRFDEMCELDQTS</sequence>
<evidence type="ECO:0000256" key="1">
    <source>
        <dbReference type="ARBA" id="ARBA00004236"/>
    </source>
</evidence>
<keyword evidence="7 17" id="KW-0732">Signal</keyword>
<keyword evidence="8" id="KW-0378">Hydrolase</keyword>
<dbReference type="GO" id="GO:0034417">
    <property type="term" value="F:bisphosphoglycerate 3-phosphatase activity"/>
    <property type="evidence" value="ECO:0007669"/>
    <property type="project" value="UniProtKB-EC"/>
</dbReference>
<evidence type="ECO:0000256" key="3">
    <source>
        <dbReference type="ARBA" id="ARBA00012976"/>
    </source>
</evidence>
<gene>
    <name evidence="18" type="ORF">WN55_00873</name>
</gene>
<organism evidence="18 19">
    <name type="scientific">Dufourea novaeangliae</name>
    <name type="common">Sweat bee</name>
    <dbReference type="NCBI Taxonomy" id="178035"/>
    <lineage>
        <taxon>Eukaryota</taxon>
        <taxon>Metazoa</taxon>
        <taxon>Ecdysozoa</taxon>
        <taxon>Arthropoda</taxon>
        <taxon>Hexapoda</taxon>
        <taxon>Insecta</taxon>
        <taxon>Pterygota</taxon>
        <taxon>Neoptera</taxon>
        <taxon>Endopterygota</taxon>
        <taxon>Hymenoptera</taxon>
        <taxon>Apocrita</taxon>
        <taxon>Aculeata</taxon>
        <taxon>Apoidea</taxon>
        <taxon>Anthophila</taxon>
        <taxon>Halictidae</taxon>
        <taxon>Rophitinae</taxon>
        <taxon>Dufourea</taxon>
    </lineage>
</organism>
<comment type="catalytic activity">
    <reaction evidence="15">
        <text>(2R)-2,3-bisphosphoglycerate + H2O = (2R)-2-phosphoglycerate + phosphate</text>
        <dbReference type="Rhea" id="RHEA:27381"/>
        <dbReference type="ChEBI" id="CHEBI:15377"/>
        <dbReference type="ChEBI" id="CHEBI:43474"/>
        <dbReference type="ChEBI" id="CHEBI:58248"/>
        <dbReference type="ChEBI" id="CHEBI:58289"/>
        <dbReference type="EC" id="3.1.3.80"/>
    </reaction>
    <physiologicalReaction direction="left-to-right" evidence="15">
        <dbReference type="Rhea" id="RHEA:27382"/>
    </physiologicalReaction>
</comment>
<dbReference type="PANTHER" id="PTHR20963">
    <property type="entry name" value="MULTIPLE INOSITOL POLYPHOSPHATE PHOSPHATASE-RELATED"/>
    <property type="match status" value="1"/>
</dbReference>
<proteinExistence type="inferred from homology"/>
<evidence type="ECO:0000256" key="9">
    <source>
        <dbReference type="ARBA" id="ARBA00023136"/>
    </source>
</evidence>
<keyword evidence="6" id="KW-1003">Cell membrane</keyword>
<dbReference type="STRING" id="178035.A0A154PEM8"/>
<dbReference type="PIRSF" id="PIRSF000894">
    <property type="entry name" value="Acid_phosphatase"/>
    <property type="match status" value="1"/>
</dbReference>
<evidence type="ECO:0000256" key="14">
    <source>
        <dbReference type="ARBA" id="ARBA00043691"/>
    </source>
</evidence>
<feature type="disulfide bond" evidence="16">
    <location>
        <begin position="260"/>
        <end position="275"/>
    </location>
</feature>
<dbReference type="CDD" id="cd07061">
    <property type="entry name" value="HP_HAP_like"/>
    <property type="match status" value="1"/>
</dbReference>
<dbReference type="GO" id="GO:0005886">
    <property type="term" value="C:plasma membrane"/>
    <property type="evidence" value="ECO:0007669"/>
    <property type="project" value="UniProtKB-SubCell"/>
</dbReference>
<evidence type="ECO:0000313" key="19">
    <source>
        <dbReference type="Proteomes" id="UP000076502"/>
    </source>
</evidence>
<evidence type="ECO:0000256" key="4">
    <source>
        <dbReference type="ARBA" id="ARBA00013040"/>
    </source>
</evidence>
<dbReference type="Pfam" id="PF00328">
    <property type="entry name" value="His_Phos_2"/>
    <property type="match status" value="1"/>
</dbReference>
<dbReference type="InterPro" id="IPR000560">
    <property type="entry name" value="His_Pase_clade-2"/>
</dbReference>
<dbReference type="GO" id="GO:0003993">
    <property type="term" value="F:acid phosphatase activity"/>
    <property type="evidence" value="ECO:0007669"/>
    <property type="project" value="TreeGrafter"/>
</dbReference>
<name>A0A154PEM8_DUFNO</name>
<keyword evidence="9" id="KW-0472">Membrane</keyword>
<dbReference type="EC" id="3.1.3.62" evidence="4"/>
<dbReference type="Gene3D" id="3.40.50.1240">
    <property type="entry name" value="Phosphoglycerate mutase-like"/>
    <property type="match status" value="1"/>
</dbReference>
<evidence type="ECO:0000256" key="15">
    <source>
        <dbReference type="ARBA" id="ARBA00043832"/>
    </source>
</evidence>
<keyword evidence="16" id="KW-1015">Disulfide bond</keyword>
<feature type="chain" id="PRO_5007599454" description="Multiple inositol polyphosphate phosphatase 1" evidence="17">
    <location>
        <begin position="23"/>
        <end position="442"/>
    </location>
</feature>
<dbReference type="OrthoDB" id="6509975at2759"/>
<dbReference type="AlphaFoldDB" id="A0A154PEM8"/>
<comment type="catalytic activity">
    <reaction evidence="14">
        <text>1D-myo-inositol hexakisphosphate + H2O = 1D-myo-inositol 1,2,4,5,6-pentakisphosphate + phosphate</text>
        <dbReference type="Rhea" id="RHEA:16989"/>
        <dbReference type="ChEBI" id="CHEBI:15377"/>
        <dbReference type="ChEBI" id="CHEBI:43474"/>
        <dbReference type="ChEBI" id="CHEBI:57798"/>
        <dbReference type="ChEBI" id="CHEBI:58130"/>
        <dbReference type="EC" id="3.1.3.62"/>
    </reaction>
    <physiologicalReaction direction="left-to-right" evidence="14">
        <dbReference type="Rhea" id="RHEA:16990"/>
    </physiologicalReaction>
</comment>
<dbReference type="OMA" id="RGRSDWC"/>
<protein>
    <recommendedName>
        <fullName evidence="5">Multiple inositol polyphosphate phosphatase 1</fullName>
        <ecNumber evidence="4">3.1.3.62</ecNumber>
        <ecNumber evidence="3">3.1.3.80</ecNumber>
    </recommendedName>
    <alternativeName>
        <fullName evidence="11">2,3-bisphosphoglycerate 3-phosphatase</fullName>
    </alternativeName>
</protein>
<dbReference type="InterPro" id="IPR029033">
    <property type="entry name" value="His_PPase_superfam"/>
</dbReference>
<accession>A0A154PEM8</accession>
<dbReference type="EMBL" id="KQ434874">
    <property type="protein sequence ID" value="KZC09738.1"/>
    <property type="molecule type" value="Genomic_DNA"/>
</dbReference>
<dbReference type="InterPro" id="IPR016274">
    <property type="entry name" value="Histidine_acid_Pase_euk"/>
</dbReference>
<dbReference type="FunFam" id="3.40.50.1240:FF:000014">
    <property type="entry name" value="Multiple inositol polyphosphate phosphatase 1"/>
    <property type="match status" value="1"/>
</dbReference>
<evidence type="ECO:0000256" key="2">
    <source>
        <dbReference type="ARBA" id="ARBA00008422"/>
    </source>
</evidence>
<evidence type="ECO:0000256" key="10">
    <source>
        <dbReference type="ARBA" id="ARBA00023180"/>
    </source>
</evidence>
<evidence type="ECO:0000256" key="8">
    <source>
        <dbReference type="ARBA" id="ARBA00022801"/>
    </source>
</evidence>
<comment type="catalytic activity">
    <reaction evidence="13">
        <text>1D-myo-inositol 1,2,4,5,6-pentakisphosphate + H2O = 1D-myo-inositol 1,2,5,6-tetrakisphosphate + phosphate</text>
        <dbReference type="Rhea" id="RHEA:77115"/>
        <dbReference type="ChEBI" id="CHEBI:15377"/>
        <dbReference type="ChEBI" id="CHEBI:43474"/>
        <dbReference type="ChEBI" id="CHEBI:57798"/>
        <dbReference type="ChEBI" id="CHEBI:195535"/>
        <dbReference type="EC" id="3.1.3.62"/>
    </reaction>
    <physiologicalReaction direction="left-to-right" evidence="13">
        <dbReference type="Rhea" id="RHEA:77116"/>
    </physiologicalReaction>
</comment>
<evidence type="ECO:0000256" key="7">
    <source>
        <dbReference type="ARBA" id="ARBA00022729"/>
    </source>
</evidence>
<evidence type="ECO:0000256" key="13">
    <source>
        <dbReference type="ARBA" id="ARBA00043671"/>
    </source>
</evidence>
<dbReference type="GO" id="GO:0052745">
    <property type="term" value="F:inositol phosphate phosphatase activity"/>
    <property type="evidence" value="ECO:0007669"/>
    <property type="project" value="TreeGrafter"/>
</dbReference>
<feature type="disulfide bond" evidence="16">
    <location>
        <begin position="58"/>
        <end position="387"/>
    </location>
</feature>
<dbReference type="EC" id="3.1.3.80" evidence="3"/>
<evidence type="ECO:0000256" key="17">
    <source>
        <dbReference type="SAM" id="SignalP"/>
    </source>
</evidence>
<dbReference type="Proteomes" id="UP000076502">
    <property type="component" value="Unassembled WGS sequence"/>
</dbReference>
<reference evidence="18 19" key="1">
    <citation type="submission" date="2015-07" db="EMBL/GenBank/DDBJ databases">
        <title>The genome of Dufourea novaeangliae.</title>
        <authorList>
            <person name="Pan H."/>
            <person name="Kapheim K."/>
        </authorList>
    </citation>
    <scope>NUCLEOTIDE SEQUENCE [LARGE SCALE GENOMIC DNA]</scope>
    <source>
        <strain evidence="18">0120121106</strain>
        <tissue evidence="18">Whole body</tissue>
    </source>
</reference>
<dbReference type="PANTHER" id="PTHR20963:SF8">
    <property type="entry name" value="MULTIPLE INOSITOL POLYPHOSPHATE PHOSPHATASE 1"/>
    <property type="match status" value="1"/>
</dbReference>